<organism evidence="1 2">
    <name type="scientific">Botrytis galanthina</name>
    <dbReference type="NCBI Taxonomy" id="278940"/>
    <lineage>
        <taxon>Eukaryota</taxon>
        <taxon>Fungi</taxon>
        <taxon>Dikarya</taxon>
        <taxon>Ascomycota</taxon>
        <taxon>Pezizomycotina</taxon>
        <taxon>Leotiomycetes</taxon>
        <taxon>Helotiales</taxon>
        <taxon>Sclerotiniaceae</taxon>
        <taxon>Botrytis</taxon>
    </lineage>
</organism>
<dbReference type="PANTHER" id="PTHR36166">
    <property type="entry name" value="CHROMOSOME 9, WHOLE GENOME SHOTGUN SEQUENCE"/>
    <property type="match status" value="1"/>
</dbReference>
<dbReference type="OrthoDB" id="509124at2759"/>
<proteinExistence type="predicted"/>
<dbReference type="AlphaFoldDB" id="A0A4V4HVJ1"/>
<dbReference type="SUPFAM" id="SSF55961">
    <property type="entry name" value="Bet v1-like"/>
    <property type="match status" value="1"/>
</dbReference>
<dbReference type="PANTHER" id="PTHR36166:SF1">
    <property type="entry name" value="SRPBCC DOMAIN-CONTAINING PROTEIN"/>
    <property type="match status" value="1"/>
</dbReference>
<comment type="caution">
    <text evidence="1">The sequence shown here is derived from an EMBL/GenBank/DDBJ whole genome shotgun (WGS) entry which is preliminary data.</text>
</comment>
<protein>
    <recommendedName>
        <fullName evidence="3">Coenzyme Q-binding protein COQ10 START domain-containing protein</fullName>
    </recommendedName>
</protein>
<dbReference type="Gene3D" id="3.30.530.20">
    <property type="match status" value="1"/>
</dbReference>
<reference evidence="1 2" key="1">
    <citation type="submission" date="2017-12" db="EMBL/GenBank/DDBJ databases">
        <title>Comparative genomics of Botrytis spp.</title>
        <authorList>
            <person name="Valero-Jimenez C.A."/>
            <person name="Tapia P."/>
            <person name="Veloso J."/>
            <person name="Silva-Moreno E."/>
            <person name="Staats M."/>
            <person name="Valdes J.H."/>
            <person name="Van Kan J.A.L."/>
        </authorList>
    </citation>
    <scope>NUCLEOTIDE SEQUENCE [LARGE SCALE GENOMIC DNA]</scope>
    <source>
        <strain evidence="1 2">MUCL435</strain>
    </source>
</reference>
<gene>
    <name evidence="1" type="ORF">BGAL_0050g00330</name>
</gene>
<dbReference type="InterPro" id="IPR019587">
    <property type="entry name" value="Polyketide_cyclase/dehydratase"/>
</dbReference>
<accession>A0A4V4HVJ1</accession>
<dbReference type="Pfam" id="PF10604">
    <property type="entry name" value="Polyketide_cyc2"/>
    <property type="match status" value="1"/>
</dbReference>
<evidence type="ECO:0000313" key="2">
    <source>
        <dbReference type="Proteomes" id="UP000308671"/>
    </source>
</evidence>
<evidence type="ECO:0008006" key="3">
    <source>
        <dbReference type="Google" id="ProtNLM"/>
    </source>
</evidence>
<keyword evidence="2" id="KW-1185">Reference proteome</keyword>
<dbReference type="InterPro" id="IPR023393">
    <property type="entry name" value="START-like_dom_sf"/>
</dbReference>
<evidence type="ECO:0000313" key="1">
    <source>
        <dbReference type="EMBL" id="THV53466.1"/>
    </source>
</evidence>
<name>A0A4V4HVJ1_9HELO</name>
<dbReference type="Proteomes" id="UP000308671">
    <property type="component" value="Unassembled WGS sequence"/>
</dbReference>
<sequence>MITTQVEISASPETVRKVLLDFPTVSEWHKGLVKSITPLDPVDPLAVGKKLHCEMEDFEFDSTITENSPNKFAWQGPPVMTVSGLHSFLIESSKSNPGGTTFTQMEVYSGGVSFLMQPWLMGKPIKSQFEKYNADLKKKCESL</sequence>
<dbReference type="CDD" id="cd07822">
    <property type="entry name" value="SRPBCC_4"/>
    <property type="match status" value="1"/>
</dbReference>
<dbReference type="EMBL" id="PQXL01000050">
    <property type="protein sequence ID" value="THV53466.1"/>
    <property type="molecule type" value="Genomic_DNA"/>
</dbReference>